<keyword evidence="1" id="KW-0436">Ligase</keyword>
<evidence type="ECO:0000313" key="1">
    <source>
        <dbReference type="EMBL" id="STT55382.1"/>
    </source>
</evidence>
<gene>
    <name evidence="1" type="primary">mbtB_5</name>
    <name evidence="1" type="ORF">NCTC8849_03991</name>
</gene>
<dbReference type="AlphaFoldDB" id="A0A377WNE0"/>
<dbReference type="Gene3D" id="3.30.559.10">
    <property type="entry name" value="Chloramphenicol acetyltransferase-like domain"/>
    <property type="match status" value="1"/>
</dbReference>
<organism evidence="1 2">
    <name type="scientific">Klebsiella pneumoniae</name>
    <dbReference type="NCBI Taxonomy" id="573"/>
    <lineage>
        <taxon>Bacteria</taxon>
        <taxon>Pseudomonadati</taxon>
        <taxon>Pseudomonadota</taxon>
        <taxon>Gammaproteobacteria</taxon>
        <taxon>Enterobacterales</taxon>
        <taxon>Enterobacteriaceae</taxon>
        <taxon>Klebsiella/Raoultella group</taxon>
        <taxon>Klebsiella</taxon>
        <taxon>Klebsiella pneumoniae complex</taxon>
    </lineage>
</organism>
<reference evidence="1 2" key="1">
    <citation type="submission" date="2018-06" db="EMBL/GenBank/DDBJ databases">
        <authorList>
            <consortium name="Pathogen Informatics"/>
            <person name="Doyle S."/>
        </authorList>
    </citation>
    <scope>NUCLEOTIDE SEQUENCE [LARGE SCALE GENOMIC DNA]</scope>
    <source>
        <strain evidence="1 2">NCTC8849</strain>
    </source>
</reference>
<dbReference type="GO" id="GO:0016874">
    <property type="term" value="F:ligase activity"/>
    <property type="evidence" value="ECO:0007669"/>
    <property type="project" value="UniProtKB-KW"/>
</dbReference>
<dbReference type="InterPro" id="IPR023213">
    <property type="entry name" value="CAT-like_dom_sf"/>
</dbReference>
<dbReference type="EC" id="6.3.2.-" evidence="1"/>
<sequence>MIVHDPEHRHQPFPLTDVQRAYWLGRQTGATSIATHIYHEFDVEHFNVTRFTHAVNALIARHEMLRARVLPDGTQQILAQVPAYQLEQRDLSACPLTHETMP</sequence>
<name>A0A377WNE0_KLEPN</name>
<dbReference type="EMBL" id="UGLC01000002">
    <property type="protein sequence ID" value="STT55382.1"/>
    <property type="molecule type" value="Genomic_DNA"/>
</dbReference>
<accession>A0A377WNE0</accession>
<dbReference type="SUPFAM" id="SSF52777">
    <property type="entry name" value="CoA-dependent acyltransferases"/>
    <property type="match status" value="1"/>
</dbReference>
<proteinExistence type="predicted"/>
<dbReference type="Proteomes" id="UP000254799">
    <property type="component" value="Unassembled WGS sequence"/>
</dbReference>
<evidence type="ECO:0000313" key="2">
    <source>
        <dbReference type="Proteomes" id="UP000254799"/>
    </source>
</evidence>
<protein>
    <submittedName>
        <fullName evidence="1">Iron aquisition yersiniabactin synthesis enzyme (Irp2)</fullName>
        <ecNumber evidence="1">6.3.2.-</ecNumber>
    </submittedName>
</protein>